<dbReference type="InterPro" id="IPR056632">
    <property type="entry name" value="DUF7730"/>
</dbReference>
<dbReference type="OrthoDB" id="4757095at2759"/>
<evidence type="ECO:0000313" key="2">
    <source>
        <dbReference type="EMBL" id="OIW26322.1"/>
    </source>
</evidence>
<dbReference type="InParanoid" id="A0A1J7JFE2"/>
<evidence type="ECO:0000313" key="3">
    <source>
        <dbReference type="Proteomes" id="UP000182658"/>
    </source>
</evidence>
<dbReference type="Proteomes" id="UP000182658">
    <property type="component" value="Unassembled WGS sequence"/>
</dbReference>
<proteinExistence type="predicted"/>
<dbReference type="STRING" id="1408157.A0A1J7JFE2"/>
<keyword evidence="3" id="KW-1185">Reference proteome</keyword>
<accession>A0A1J7JFE2</accession>
<name>A0A1J7JFE2_9PEZI</name>
<dbReference type="EMBL" id="KV875100">
    <property type="protein sequence ID" value="OIW26322.1"/>
    <property type="molecule type" value="Genomic_DNA"/>
</dbReference>
<dbReference type="Pfam" id="PF24864">
    <property type="entry name" value="DUF7730"/>
    <property type="match status" value="1"/>
</dbReference>
<gene>
    <name evidence="2" type="ORF">CONLIGDRAFT_683311</name>
</gene>
<feature type="domain" description="DUF7730" evidence="1">
    <location>
        <begin position="3"/>
        <end position="221"/>
    </location>
</feature>
<organism evidence="2 3">
    <name type="scientific">Coniochaeta ligniaria NRRL 30616</name>
    <dbReference type="NCBI Taxonomy" id="1408157"/>
    <lineage>
        <taxon>Eukaryota</taxon>
        <taxon>Fungi</taxon>
        <taxon>Dikarya</taxon>
        <taxon>Ascomycota</taxon>
        <taxon>Pezizomycotina</taxon>
        <taxon>Sordariomycetes</taxon>
        <taxon>Sordariomycetidae</taxon>
        <taxon>Coniochaetales</taxon>
        <taxon>Coniochaetaceae</taxon>
        <taxon>Coniochaeta</taxon>
    </lineage>
</organism>
<reference evidence="2 3" key="1">
    <citation type="submission" date="2016-10" db="EMBL/GenBank/DDBJ databases">
        <title>Draft genome sequence of Coniochaeta ligniaria NRRL30616, a lignocellulolytic fungus for bioabatement of inhibitors in plant biomass hydrolysates.</title>
        <authorList>
            <consortium name="DOE Joint Genome Institute"/>
            <person name="Jimenez D.J."/>
            <person name="Hector R.E."/>
            <person name="Riley R."/>
            <person name="Sun H."/>
            <person name="Grigoriev I.V."/>
            <person name="Van Elsas J.D."/>
            <person name="Nichols N.N."/>
        </authorList>
    </citation>
    <scope>NUCLEOTIDE SEQUENCE [LARGE SCALE GENOMIC DNA]</scope>
    <source>
        <strain evidence="2 3">NRRL 30616</strain>
    </source>
</reference>
<evidence type="ECO:0000259" key="1">
    <source>
        <dbReference type="Pfam" id="PF24864"/>
    </source>
</evidence>
<protein>
    <recommendedName>
        <fullName evidence="1">DUF7730 domain-containing protein</fullName>
    </recommendedName>
</protein>
<sequence length="370" mass="42409">MDPQAKSQFFSFPVEIRDAIYTYLVLNAIHVFMRECNPVISTCLEPNIGADFSGWERKPDPRLDGRNDADAVWGRRLRSSWGPHWQCEEVAQTTTVMTLFSVCKRMCMDIADVLASNNVVFHVTDLDTLGHFAQSLSSSQYGMLSPDFRCIKKLHITLRLPFPLFQALVSDATRTSSPDSIQAPLHRNAAEPDPVDMWLEVWPALALQSQHLQHLHLWLDHDESRPWYHVDERTVLSQFFASMSSTNIVGLQDVTVRLPNLHPLHENPDLHFTKGSSPPPACATVKRRVRQRHFYDETAVGDGRVIYEEDFPMLFELVELHDSPFHREEGLSITREELEDMERGLWERGETPNMAELMWAFGPTCELLAI</sequence>
<dbReference type="AlphaFoldDB" id="A0A1J7JFE2"/>